<dbReference type="SUPFAM" id="SSF47413">
    <property type="entry name" value="lambda repressor-like DNA-binding domains"/>
    <property type="match status" value="1"/>
</dbReference>
<organism evidence="2 3">
    <name type="scientific">Morganella morganii</name>
    <name type="common">Proteus morganii</name>
    <dbReference type="NCBI Taxonomy" id="582"/>
    <lineage>
        <taxon>Bacteria</taxon>
        <taxon>Pseudomonadati</taxon>
        <taxon>Pseudomonadota</taxon>
        <taxon>Gammaproteobacteria</taxon>
        <taxon>Enterobacterales</taxon>
        <taxon>Morganellaceae</taxon>
        <taxon>Morganella</taxon>
    </lineage>
</organism>
<evidence type="ECO:0000313" key="3">
    <source>
        <dbReference type="Proteomes" id="UP001076655"/>
    </source>
</evidence>
<evidence type="ECO:0000313" key="2">
    <source>
        <dbReference type="EMBL" id="MCY0788519.1"/>
    </source>
</evidence>
<dbReference type="SMART" id="SM00530">
    <property type="entry name" value="HTH_XRE"/>
    <property type="match status" value="1"/>
</dbReference>
<name>A0A9Q4GPQ2_MORMO</name>
<gene>
    <name evidence="2" type="ORF">N0392_02290</name>
</gene>
<dbReference type="GO" id="GO:0003677">
    <property type="term" value="F:DNA binding"/>
    <property type="evidence" value="ECO:0007669"/>
    <property type="project" value="InterPro"/>
</dbReference>
<sequence>MPVNNKRNSAAINQAAGAVIRSLRKERNLSGYDLGCLTGLSQQQISRYERGSNHLTLNLLIEILLALDTSLDEFLYQMNIHCGFTDSKNMLSVFRKEHSFNSSFNDDDTIFHR</sequence>
<proteinExistence type="predicted"/>
<dbReference type="RefSeq" id="WP_260249293.1">
    <property type="nucleotide sequence ID" value="NZ_JALMEJ010000004.1"/>
</dbReference>
<dbReference type="InterPro" id="IPR010982">
    <property type="entry name" value="Lambda_DNA-bd_dom_sf"/>
</dbReference>
<accession>A0A9Q4GPQ2</accession>
<dbReference type="InterPro" id="IPR001387">
    <property type="entry name" value="Cro/C1-type_HTH"/>
</dbReference>
<dbReference type="PROSITE" id="PS50943">
    <property type="entry name" value="HTH_CROC1"/>
    <property type="match status" value="1"/>
</dbReference>
<protein>
    <submittedName>
        <fullName evidence="2">Helix-turn-helix transcriptional regulator</fullName>
    </submittedName>
</protein>
<evidence type="ECO:0000259" key="1">
    <source>
        <dbReference type="PROSITE" id="PS50943"/>
    </source>
</evidence>
<dbReference type="CDD" id="cd00093">
    <property type="entry name" value="HTH_XRE"/>
    <property type="match status" value="1"/>
</dbReference>
<dbReference type="Proteomes" id="UP001076655">
    <property type="component" value="Unassembled WGS sequence"/>
</dbReference>
<dbReference type="Pfam" id="PF01381">
    <property type="entry name" value="HTH_3"/>
    <property type="match status" value="1"/>
</dbReference>
<feature type="domain" description="HTH cro/C1-type" evidence="1">
    <location>
        <begin position="20"/>
        <end position="74"/>
    </location>
</feature>
<dbReference type="Gene3D" id="1.10.260.40">
    <property type="entry name" value="lambda repressor-like DNA-binding domains"/>
    <property type="match status" value="1"/>
</dbReference>
<dbReference type="AlphaFoldDB" id="A0A9Q4GPQ2"/>
<comment type="caution">
    <text evidence="2">The sequence shown here is derived from an EMBL/GenBank/DDBJ whole genome shotgun (WGS) entry which is preliminary data.</text>
</comment>
<reference evidence="2" key="1">
    <citation type="submission" date="2022-08" db="EMBL/GenBank/DDBJ databases">
        <authorList>
            <person name="Dale J.L."/>
        </authorList>
    </citation>
    <scope>NUCLEOTIDE SEQUENCE</scope>
    <source>
        <strain evidence="2">2022EL-00758</strain>
    </source>
</reference>
<dbReference type="EMBL" id="JAPNMI010000001">
    <property type="protein sequence ID" value="MCY0788519.1"/>
    <property type="molecule type" value="Genomic_DNA"/>
</dbReference>